<evidence type="ECO:0000256" key="7">
    <source>
        <dbReference type="SAM" id="MobiDB-lite"/>
    </source>
</evidence>
<dbReference type="GO" id="GO:0045944">
    <property type="term" value="P:positive regulation of transcription by RNA polymerase II"/>
    <property type="evidence" value="ECO:0007669"/>
    <property type="project" value="TreeGrafter"/>
</dbReference>
<evidence type="ECO:0000256" key="5">
    <source>
        <dbReference type="ARBA" id="ARBA00023242"/>
    </source>
</evidence>
<evidence type="ECO:0000256" key="3">
    <source>
        <dbReference type="ARBA" id="ARBA00022771"/>
    </source>
</evidence>
<keyword evidence="10" id="KW-1185">Reference proteome</keyword>
<dbReference type="PANTHER" id="PTHR10071:SF281">
    <property type="entry name" value="BOX A-BINDING FACTOR-RELATED"/>
    <property type="match status" value="1"/>
</dbReference>
<comment type="caution">
    <text evidence="9">The sequence shown here is derived from an EMBL/GenBank/DDBJ whole genome shotgun (WGS) entry which is preliminary data.</text>
</comment>
<dbReference type="PANTHER" id="PTHR10071">
    <property type="entry name" value="TRANSCRIPTION FACTOR GATA FAMILY MEMBER"/>
    <property type="match status" value="1"/>
</dbReference>
<feature type="region of interest" description="Disordered" evidence="7">
    <location>
        <begin position="385"/>
        <end position="425"/>
    </location>
</feature>
<proteinExistence type="predicted"/>
<dbReference type="PROSITE" id="PS00344">
    <property type="entry name" value="GATA_ZN_FINGER_1"/>
    <property type="match status" value="1"/>
</dbReference>
<sequence length="691" mass="74958">NSPSSPFITTSLSNNNNYALQRRQTRGTSKTRNIFNIYRNVGDIEMVDSERENHEETHHGFEAMIFMDENNSHMVASPDSTASLNEDDLSTSSTSPILSSTTSAAIPIPTSTSMLTTSSISSCFDDAPSSNNYELNLEASSTSHFGVGTTSATSHNIMNKRNPTGISARINAANLTMFSNGGVNNNAINNNHHRNNGITMPIDHTSFKKVKSITIPTDTGEDSDLDLPDSMSSSVATTASTNTQYTLPCNSPYDQHTMETYGAAAEGIKNNISIHPSASSTPITTPDGPNFFFPYPTNPGEIVNGPHNSHALYDYIYLNLMSGNGEPSPQFSHINPSQLLASSSTTTASSTINPIPYNAITSPEPRTGGVAVASPPSQLLINSDACEKASPSSSSLGGNTSPTGKRPRSPSRGHNKSSNPTCTNCNTQTTPLWRRNPEGQPLCNACGLFLKLHGVVRPLSLKTDVIKKRNRGGPAATGKVQKPGKIGAGSMGVMDKRMSTLPSRPMINNGTVVTSMLHTSSNNNGQYPPSFNRQIVSAGGSSSPKNQRRFSSNEQQPFIQQSQSHLQPYYHNQYHQYHITPQHRHLSNDQSYILMNNNNNSASTTNPNVNDQSSMSHDQEMMPFYQPHLLQHSVMPIYSSSANNNVAQMNIKPPSIVQSHSQEKLAIPDLLREQLGVPELISIGFGEHEYY</sequence>
<evidence type="ECO:0000256" key="6">
    <source>
        <dbReference type="PROSITE-ProRule" id="PRU00094"/>
    </source>
</evidence>
<feature type="domain" description="GATA-type" evidence="8">
    <location>
        <begin position="416"/>
        <end position="469"/>
    </location>
</feature>
<dbReference type="EMBL" id="CAJVPS010003919">
    <property type="protein sequence ID" value="CAG8596205.1"/>
    <property type="molecule type" value="Genomic_DNA"/>
</dbReference>
<feature type="compositionally biased region" description="Low complexity" evidence="7">
    <location>
        <begin position="390"/>
        <end position="404"/>
    </location>
</feature>
<keyword evidence="2" id="KW-0479">Metal-binding</keyword>
<keyword evidence="4" id="KW-0862">Zinc</keyword>
<accession>A0A9N9CBW0</accession>
<dbReference type="SUPFAM" id="SSF57716">
    <property type="entry name" value="Glucocorticoid receptor-like (DNA-binding domain)"/>
    <property type="match status" value="1"/>
</dbReference>
<dbReference type="InterPro" id="IPR039355">
    <property type="entry name" value="Transcription_factor_GATA"/>
</dbReference>
<reference evidence="9" key="1">
    <citation type="submission" date="2021-06" db="EMBL/GenBank/DDBJ databases">
        <authorList>
            <person name="Kallberg Y."/>
            <person name="Tangrot J."/>
            <person name="Rosling A."/>
        </authorList>
    </citation>
    <scope>NUCLEOTIDE SEQUENCE</scope>
    <source>
        <strain evidence="9">FL130A</strain>
    </source>
</reference>
<keyword evidence="5" id="KW-0539">Nucleus</keyword>
<gene>
    <name evidence="9" type="ORF">ALEPTO_LOCUS7930</name>
</gene>
<evidence type="ECO:0000256" key="2">
    <source>
        <dbReference type="ARBA" id="ARBA00022723"/>
    </source>
</evidence>
<dbReference type="GO" id="GO:0000978">
    <property type="term" value="F:RNA polymerase II cis-regulatory region sequence-specific DNA binding"/>
    <property type="evidence" value="ECO:0007669"/>
    <property type="project" value="TreeGrafter"/>
</dbReference>
<evidence type="ECO:0000256" key="1">
    <source>
        <dbReference type="ARBA" id="ARBA00004123"/>
    </source>
</evidence>
<dbReference type="InterPro" id="IPR000679">
    <property type="entry name" value="Znf_GATA"/>
</dbReference>
<evidence type="ECO:0000313" key="10">
    <source>
        <dbReference type="Proteomes" id="UP000789508"/>
    </source>
</evidence>
<dbReference type="Proteomes" id="UP000789508">
    <property type="component" value="Unassembled WGS sequence"/>
</dbReference>
<evidence type="ECO:0000256" key="4">
    <source>
        <dbReference type="ARBA" id="ARBA00022833"/>
    </source>
</evidence>
<dbReference type="InterPro" id="IPR013088">
    <property type="entry name" value="Znf_NHR/GATA"/>
</dbReference>
<protein>
    <submittedName>
        <fullName evidence="9">8587_t:CDS:1</fullName>
    </submittedName>
</protein>
<dbReference type="CDD" id="cd00202">
    <property type="entry name" value="ZnF_GATA"/>
    <property type="match status" value="1"/>
</dbReference>
<dbReference type="Gene3D" id="3.30.50.10">
    <property type="entry name" value="Erythroid Transcription Factor GATA-1, subunit A"/>
    <property type="match status" value="1"/>
</dbReference>
<keyword evidence="3 6" id="KW-0863">Zinc-finger</keyword>
<dbReference type="GO" id="GO:0000981">
    <property type="term" value="F:DNA-binding transcription factor activity, RNA polymerase II-specific"/>
    <property type="evidence" value="ECO:0007669"/>
    <property type="project" value="TreeGrafter"/>
</dbReference>
<feature type="region of interest" description="Disordered" evidence="7">
    <location>
        <begin position="470"/>
        <end position="492"/>
    </location>
</feature>
<dbReference type="Pfam" id="PF00320">
    <property type="entry name" value="GATA"/>
    <property type="match status" value="1"/>
</dbReference>
<dbReference type="OrthoDB" id="515401at2759"/>
<feature type="region of interest" description="Disordered" evidence="7">
    <location>
        <begin position="77"/>
        <end position="98"/>
    </location>
</feature>
<dbReference type="GO" id="GO:0005634">
    <property type="term" value="C:nucleus"/>
    <property type="evidence" value="ECO:0007669"/>
    <property type="project" value="UniProtKB-SubCell"/>
</dbReference>
<comment type="subcellular location">
    <subcellularLocation>
        <location evidence="1">Nucleus</location>
    </subcellularLocation>
</comment>
<dbReference type="GO" id="GO:0000122">
    <property type="term" value="P:negative regulation of transcription by RNA polymerase II"/>
    <property type="evidence" value="ECO:0007669"/>
    <property type="project" value="TreeGrafter"/>
</dbReference>
<feature type="compositionally biased region" description="Low complexity" evidence="7">
    <location>
        <begin position="228"/>
        <end position="239"/>
    </location>
</feature>
<dbReference type="PRINTS" id="PR00619">
    <property type="entry name" value="GATAZNFINGER"/>
</dbReference>
<evidence type="ECO:0000259" key="8">
    <source>
        <dbReference type="PROSITE" id="PS50114"/>
    </source>
</evidence>
<dbReference type="SMART" id="SM00401">
    <property type="entry name" value="ZnF_GATA"/>
    <property type="match status" value="1"/>
</dbReference>
<name>A0A9N9CBW0_9GLOM</name>
<dbReference type="GO" id="GO:0008270">
    <property type="term" value="F:zinc ion binding"/>
    <property type="evidence" value="ECO:0007669"/>
    <property type="project" value="UniProtKB-KW"/>
</dbReference>
<feature type="region of interest" description="Disordered" evidence="7">
    <location>
        <begin position="532"/>
        <end position="562"/>
    </location>
</feature>
<evidence type="ECO:0000313" key="9">
    <source>
        <dbReference type="EMBL" id="CAG8596205.1"/>
    </source>
</evidence>
<dbReference type="PROSITE" id="PS50114">
    <property type="entry name" value="GATA_ZN_FINGER_2"/>
    <property type="match status" value="1"/>
</dbReference>
<organism evidence="9 10">
    <name type="scientific">Ambispora leptoticha</name>
    <dbReference type="NCBI Taxonomy" id="144679"/>
    <lineage>
        <taxon>Eukaryota</taxon>
        <taxon>Fungi</taxon>
        <taxon>Fungi incertae sedis</taxon>
        <taxon>Mucoromycota</taxon>
        <taxon>Glomeromycotina</taxon>
        <taxon>Glomeromycetes</taxon>
        <taxon>Archaeosporales</taxon>
        <taxon>Ambisporaceae</taxon>
        <taxon>Ambispora</taxon>
    </lineage>
</organism>
<dbReference type="FunFam" id="3.30.50.10:FF:000007">
    <property type="entry name" value="Nitrogen regulatory AreA, N-terminal"/>
    <property type="match status" value="1"/>
</dbReference>
<feature type="non-terminal residue" evidence="9">
    <location>
        <position position="1"/>
    </location>
</feature>
<feature type="region of interest" description="Disordered" evidence="7">
    <location>
        <begin position="218"/>
        <end position="239"/>
    </location>
</feature>
<dbReference type="AlphaFoldDB" id="A0A9N9CBW0"/>
<feature type="compositionally biased region" description="Basic residues" evidence="7">
    <location>
        <begin position="405"/>
        <end position="415"/>
    </location>
</feature>